<keyword evidence="2 10" id="KW-0436">Ligase</keyword>
<comment type="caution">
    <text evidence="15">The sequence shown here is derived from an EMBL/GenBank/DDBJ whole genome shotgun (WGS) entry which is preliminary data.</text>
</comment>
<comment type="subcellular location">
    <subcellularLocation>
        <location evidence="10 11">Cytoplasm</location>
    </subcellularLocation>
</comment>
<dbReference type="HAMAP" id="MF_02019">
    <property type="entry name" value="MurF"/>
    <property type="match status" value="1"/>
</dbReference>
<dbReference type="Pfam" id="PF02875">
    <property type="entry name" value="Mur_ligase_C"/>
    <property type="match status" value="1"/>
</dbReference>
<feature type="domain" description="Mur ligase central" evidence="14">
    <location>
        <begin position="105"/>
        <end position="284"/>
    </location>
</feature>
<dbReference type="Pfam" id="PF08245">
    <property type="entry name" value="Mur_ligase_M"/>
    <property type="match status" value="1"/>
</dbReference>
<dbReference type="NCBIfam" id="TIGR01143">
    <property type="entry name" value="murF"/>
    <property type="match status" value="1"/>
</dbReference>
<keyword evidence="3 10" id="KW-0132">Cell division</keyword>
<evidence type="ECO:0000256" key="2">
    <source>
        <dbReference type="ARBA" id="ARBA00022598"/>
    </source>
</evidence>
<evidence type="ECO:0000256" key="4">
    <source>
        <dbReference type="ARBA" id="ARBA00022741"/>
    </source>
</evidence>
<keyword evidence="6 10" id="KW-0133">Cell shape</keyword>
<evidence type="ECO:0000256" key="8">
    <source>
        <dbReference type="ARBA" id="ARBA00023306"/>
    </source>
</evidence>
<evidence type="ECO:0000259" key="14">
    <source>
        <dbReference type="Pfam" id="PF08245"/>
    </source>
</evidence>
<accession>A0ABS3I255</accession>
<dbReference type="SUPFAM" id="SSF53623">
    <property type="entry name" value="MurD-like peptide ligases, catalytic domain"/>
    <property type="match status" value="1"/>
</dbReference>
<dbReference type="InterPro" id="IPR036565">
    <property type="entry name" value="Mur-like_cat_sf"/>
</dbReference>
<keyword evidence="16" id="KW-1185">Reference proteome</keyword>
<evidence type="ECO:0000256" key="1">
    <source>
        <dbReference type="ARBA" id="ARBA00022490"/>
    </source>
</evidence>
<dbReference type="Proteomes" id="UP000664832">
    <property type="component" value="Unassembled WGS sequence"/>
</dbReference>
<dbReference type="SUPFAM" id="SSF63418">
    <property type="entry name" value="MurE/MurF N-terminal domain"/>
    <property type="match status" value="1"/>
</dbReference>
<evidence type="ECO:0000256" key="9">
    <source>
        <dbReference type="ARBA" id="ARBA00023316"/>
    </source>
</evidence>
<sequence length="449" mass="49423">MKVTSQEIAEALSSQCEKNVEVTNVEFDSRKVTEGSLFVPLSGARDGHEFIHQAIENGAVATFWSWDMAQAPTEIAVIPVEDTLKAMQRLSTYYLAKVGAEVIAVTGSNGKTTTKDLTASVLAQRYRTYKTQGNYNNNIGLPYTILHMPEETEKLVLEMGMDHANEITELSQMAQPRVAAITMIGEAHIENLGSREGIAKAKMEIVDGLARNGLFIIPANEPLLQPLIKNLSQEVTTFGLSEGDVQGEVTKEEKTATTFKVADESFTIPLPGSYNVTNALIAYTIGRFFDLSIEEIRQGLATVAITQNRTEWLTAGNGASILSDVYNANPTAMGLVLETFQNLPTNGHRFAVLADMLELGPDSPTMHAQMNEHIDPDKFAGIFLYGSQMKYLRDALQASSELPVFYFEKDKQALIQEIETQLEVEDSIVLKGSNGMGLYEVVERLQKLN</sequence>
<dbReference type="InterPro" id="IPR005863">
    <property type="entry name" value="UDP-N-AcMur_synth"/>
</dbReference>
<dbReference type="Gene3D" id="3.90.190.20">
    <property type="entry name" value="Mur ligase, C-terminal domain"/>
    <property type="match status" value="1"/>
</dbReference>
<dbReference type="Gene3D" id="3.40.1190.10">
    <property type="entry name" value="Mur-like, catalytic domain"/>
    <property type="match status" value="1"/>
</dbReference>
<dbReference type="EC" id="6.3.2.10" evidence="10 11"/>
<evidence type="ECO:0000256" key="6">
    <source>
        <dbReference type="ARBA" id="ARBA00022960"/>
    </source>
</evidence>
<evidence type="ECO:0000256" key="7">
    <source>
        <dbReference type="ARBA" id="ARBA00022984"/>
    </source>
</evidence>
<evidence type="ECO:0000313" key="16">
    <source>
        <dbReference type="Proteomes" id="UP000664832"/>
    </source>
</evidence>
<dbReference type="Gene3D" id="3.40.1390.10">
    <property type="entry name" value="MurE/MurF, N-terminal domain"/>
    <property type="match status" value="1"/>
</dbReference>
<dbReference type="Pfam" id="PF01225">
    <property type="entry name" value="Mur_ligase"/>
    <property type="match status" value="1"/>
</dbReference>
<gene>
    <name evidence="10" type="primary">murF</name>
    <name evidence="15" type="ORF">JZO71_10735</name>
</gene>
<dbReference type="InterPro" id="IPR036615">
    <property type="entry name" value="Mur_ligase_C_dom_sf"/>
</dbReference>
<keyword evidence="8 10" id="KW-0131">Cell cycle</keyword>
<keyword evidence="1 10" id="KW-0963">Cytoplasm</keyword>
<dbReference type="EMBL" id="JAFLWI010000016">
    <property type="protein sequence ID" value="MBO0482801.1"/>
    <property type="molecule type" value="Genomic_DNA"/>
</dbReference>
<dbReference type="InterPro" id="IPR051046">
    <property type="entry name" value="MurCDEF_CellWall_CoF430Synth"/>
</dbReference>
<comment type="function">
    <text evidence="10 11">Involved in cell wall formation. Catalyzes the final step in the synthesis of UDP-N-acetylmuramoyl-pentapeptide, the precursor of murein.</text>
</comment>
<evidence type="ECO:0000313" key="15">
    <source>
        <dbReference type="EMBL" id="MBO0482801.1"/>
    </source>
</evidence>
<organism evidence="15 16">
    <name type="scientific">Candidatus Enterococcus courvalinii</name>
    <dbReference type="NCBI Taxonomy" id="2815329"/>
    <lineage>
        <taxon>Bacteria</taxon>
        <taxon>Bacillati</taxon>
        <taxon>Bacillota</taxon>
        <taxon>Bacilli</taxon>
        <taxon>Lactobacillales</taxon>
        <taxon>Enterococcaceae</taxon>
        <taxon>Enterococcus</taxon>
    </lineage>
</organism>
<dbReference type="PANTHER" id="PTHR43024:SF1">
    <property type="entry name" value="UDP-N-ACETYLMURAMOYL-TRIPEPTIDE--D-ALANYL-D-ALANINE LIGASE"/>
    <property type="match status" value="1"/>
</dbReference>
<keyword evidence="4 10" id="KW-0547">Nucleotide-binding</keyword>
<dbReference type="InterPro" id="IPR013221">
    <property type="entry name" value="Mur_ligase_cen"/>
</dbReference>
<evidence type="ECO:0000256" key="5">
    <source>
        <dbReference type="ARBA" id="ARBA00022840"/>
    </source>
</evidence>
<evidence type="ECO:0000256" key="10">
    <source>
        <dbReference type="HAMAP-Rule" id="MF_02019"/>
    </source>
</evidence>
<dbReference type="PANTHER" id="PTHR43024">
    <property type="entry name" value="UDP-N-ACETYLMURAMOYL-TRIPEPTIDE--D-ALANYL-D-ALANINE LIGASE"/>
    <property type="match status" value="1"/>
</dbReference>
<keyword evidence="7 10" id="KW-0573">Peptidoglycan synthesis</keyword>
<protein>
    <recommendedName>
        <fullName evidence="10 11">UDP-N-acetylmuramoyl-tripeptide--D-alanyl-D-alanine ligase</fullName>
        <ecNumber evidence="10 11">6.3.2.10</ecNumber>
    </recommendedName>
    <alternativeName>
        <fullName evidence="10">D-alanyl-D-alanine-adding enzyme</fullName>
    </alternativeName>
</protein>
<comment type="catalytic activity">
    <reaction evidence="11">
        <text>D-alanyl-D-alanine + UDP-N-acetyl-alpha-D-muramoyl-L-alanyl-gamma-D-glutamyl-meso-2,6-diaminopimelate + ATP = UDP-N-acetyl-alpha-D-muramoyl-L-alanyl-gamma-D-glutamyl-meso-2,6-diaminopimeloyl-D-alanyl-D-alanine + ADP + phosphate + H(+)</text>
        <dbReference type="Rhea" id="RHEA:28374"/>
        <dbReference type="ChEBI" id="CHEBI:15378"/>
        <dbReference type="ChEBI" id="CHEBI:30616"/>
        <dbReference type="ChEBI" id="CHEBI:43474"/>
        <dbReference type="ChEBI" id="CHEBI:57822"/>
        <dbReference type="ChEBI" id="CHEBI:61386"/>
        <dbReference type="ChEBI" id="CHEBI:83905"/>
        <dbReference type="ChEBI" id="CHEBI:456216"/>
        <dbReference type="EC" id="6.3.2.10"/>
    </reaction>
</comment>
<feature type="domain" description="Mur ligase N-terminal catalytic" evidence="12">
    <location>
        <begin position="21"/>
        <end position="91"/>
    </location>
</feature>
<dbReference type="InterPro" id="IPR000713">
    <property type="entry name" value="Mur_ligase_N"/>
</dbReference>
<comment type="similarity">
    <text evidence="10">Belongs to the MurCDEF family. MurF subfamily.</text>
</comment>
<evidence type="ECO:0000259" key="13">
    <source>
        <dbReference type="Pfam" id="PF02875"/>
    </source>
</evidence>
<name>A0ABS3I255_9ENTE</name>
<comment type="pathway">
    <text evidence="10 11">Cell wall biogenesis; peptidoglycan biosynthesis.</text>
</comment>
<dbReference type="InterPro" id="IPR004101">
    <property type="entry name" value="Mur_ligase_C"/>
</dbReference>
<proteinExistence type="inferred from homology"/>
<evidence type="ECO:0000259" key="12">
    <source>
        <dbReference type="Pfam" id="PF01225"/>
    </source>
</evidence>
<dbReference type="GO" id="GO:0016874">
    <property type="term" value="F:ligase activity"/>
    <property type="evidence" value="ECO:0007669"/>
    <property type="project" value="UniProtKB-KW"/>
</dbReference>
<reference evidence="15 16" key="1">
    <citation type="submission" date="2021-03" db="EMBL/GenBank/DDBJ databases">
        <title>Enterococcal diversity collection.</title>
        <authorList>
            <person name="Gilmore M.S."/>
            <person name="Schwartzman J."/>
            <person name="Van Tyne D."/>
            <person name="Martin M."/>
            <person name="Earl A.M."/>
            <person name="Manson A.L."/>
            <person name="Straub T."/>
            <person name="Salamzade R."/>
            <person name="Saavedra J."/>
            <person name="Lebreton F."/>
            <person name="Prichula J."/>
            <person name="Schaufler K."/>
            <person name="Gaca A."/>
            <person name="Sgardioli B."/>
            <person name="Wagenaar J."/>
            <person name="Strong T."/>
        </authorList>
    </citation>
    <scope>NUCLEOTIDE SEQUENCE [LARGE SCALE GENOMIC DNA]</scope>
    <source>
        <strain evidence="15 16">MSG2901</strain>
    </source>
</reference>
<dbReference type="SUPFAM" id="SSF53244">
    <property type="entry name" value="MurD-like peptide ligases, peptide-binding domain"/>
    <property type="match status" value="1"/>
</dbReference>
<keyword evidence="5 10" id="KW-0067">ATP-binding</keyword>
<keyword evidence="9 10" id="KW-0961">Cell wall biogenesis/degradation</keyword>
<evidence type="ECO:0000256" key="11">
    <source>
        <dbReference type="RuleBase" id="RU004136"/>
    </source>
</evidence>
<comment type="catalytic activity">
    <reaction evidence="10">
        <text>UDP-N-acetyl-alpha-D-muramoyl-L-alanyl-gamma-D-glutamyl-L-lysine + D-alanyl-D-alanine + ATP = UDP-N-acetyl-alpha-D-muramoyl-L-alanyl-gamma-D-glutamyl-L-lysyl-D-alanyl-D-alanine + ADP + phosphate + H(+)</text>
        <dbReference type="Rhea" id="RHEA:16085"/>
        <dbReference type="ChEBI" id="CHEBI:15378"/>
        <dbReference type="ChEBI" id="CHEBI:30616"/>
        <dbReference type="ChEBI" id="CHEBI:43474"/>
        <dbReference type="ChEBI" id="CHEBI:57822"/>
        <dbReference type="ChEBI" id="CHEBI:70758"/>
        <dbReference type="ChEBI" id="CHEBI:83903"/>
        <dbReference type="ChEBI" id="CHEBI:456216"/>
        <dbReference type="EC" id="6.3.2.10"/>
    </reaction>
</comment>
<dbReference type="InterPro" id="IPR035911">
    <property type="entry name" value="MurE/MurF_N"/>
</dbReference>
<feature type="binding site" evidence="10">
    <location>
        <begin position="107"/>
        <end position="113"/>
    </location>
    <ligand>
        <name>ATP</name>
        <dbReference type="ChEBI" id="CHEBI:30616"/>
    </ligand>
</feature>
<dbReference type="RefSeq" id="WP_206899486.1">
    <property type="nucleotide sequence ID" value="NZ_JAFLWI010000016.1"/>
</dbReference>
<evidence type="ECO:0000256" key="3">
    <source>
        <dbReference type="ARBA" id="ARBA00022618"/>
    </source>
</evidence>
<feature type="domain" description="Mur ligase C-terminal" evidence="13">
    <location>
        <begin position="309"/>
        <end position="433"/>
    </location>
</feature>